<comment type="caution">
    <text evidence="13">The sequence shown here is derived from an EMBL/GenBank/DDBJ whole genome shotgun (WGS) entry which is preliminary data.</text>
</comment>
<dbReference type="GO" id="GO:0016567">
    <property type="term" value="P:protein ubiquitination"/>
    <property type="evidence" value="ECO:0007669"/>
    <property type="project" value="UniProtKB-UniPathway"/>
</dbReference>
<dbReference type="GO" id="GO:0031624">
    <property type="term" value="F:ubiquitin conjugating enzyme binding"/>
    <property type="evidence" value="ECO:0007669"/>
    <property type="project" value="TreeGrafter"/>
</dbReference>
<gene>
    <name evidence="13" type="ORF">ILUMI_16643</name>
</gene>
<protein>
    <recommendedName>
        <fullName evidence="4">RING-type E3 ubiquitin transferase</fullName>
        <ecNumber evidence="4">2.3.2.27</ecNumber>
    </recommendedName>
</protein>
<evidence type="ECO:0000256" key="9">
    <source>
        <dbReference type="ARBA" id="ARBA00022833"/>
    </source>
</evidence>
<dbReference type="InterPro" id="IPR013010">
    <property type="entry name" value="Znf_SIAH"/>
</dbReference>
<dbReference type="FunFam" id="3.30.40.10:FF:000041">
    <property type="entry name" value="E3 ubiquitin-protein ligase SINAT3"/>
    <property type="match status" value="1"/>
</dbReference>
<dbReference type="SUPFAM" id="SSF57850">
    <property type="entry name" value="RING/U-box"/>
    <property type="match status" value="1"/>
</dbReference>
<feature type="domain" description="SIAH-type" evidence="12">
    <location>
        <begin position="281"/>
        <end position="340"/>
    </location>
</feature>
<dbReference type="AlphaFoldDB" id="A0A8K0G2P0"/>
<evidence type="ECO:0000313" key="14">
    <source>
        <dbReference type="Proteomes" id="UP000801492"/>
    </source>
</evidence>
<comment type="catalytic activity">
    <reaction evidence="1">
        <text>S-ubiquitinyl-[E2 ubiquitin-conjugating enzyme]-L-cysteine + [acceptor protein]-L-lysine = [E2 ubiquitin-conjugating enzyme]-L-cysteine + N(6)-ubiquitinyl-[acceptor protein]-L-lysine.</text>
        <dbReference type="EC" id="2.3.2.27"/>
    </reaction>
</comment>
<keyword evidence="7 10" id="KW-0863">Zinc-finger</keyword>
<dbReference type="GO" id="GO:0005737">
    <property type="term" value="C:cytoplasm"/>
    <property type="evidence" value="ECO:0007669"/>
    <property type="project" value="TreeGrafter"/>
</dbReference>
<evidence type="ECO:0000256" key="7">
    <source>
        <dbReference type="ARBA" id="ARBA00022771"/>
    </source>
</evidence>
<dbReference type="InterPro" id="IPR013083">
    <property type="entry name" value="Znf_RING/FYVE/PHD"/>
</dbReference>
<dbReference type="Pfam" id="PF21362">
    <property type="entry name" value="Sina_RING"/>
    <property type="match status" value="1"/>
</dbReference>
<evidence type="ECO:0000256" key="2">
    <source>
        <dbReference type="ARBA" id="ARBA00004906"/>
    </source>
</evidence>
<dbReference type="InterPro" id="IPR001841">
    <property type="entry name" value="Znf_RING"/>
</dbReference>
<proteinExistence type="inferred from homology"/>
<dbReference type="Pfam" id="PF21361">
    <property type="entry name" value="Sina_ZnF"/>
    <property type="match status" value="2"/>
</dbReference>
<keyword evidence="5" id="KW-0808">Transferase</keyword>
<keyword evidence="8" id="KW-0833">Ubl conjugation pathway</keyword>
<evidence type="ECO:0000313" key="13">
    <source>
        <dbReference type="EMBL" id="KAF2889530.1"/>
    </source>
</evidence>
<organism evidence="13 14">
    <name type="scientific">Ignelater luminosus</name>
    <name type="common">Cucubano</name>
    <name type="synonym">Pyrophorus luminosus</name>
    <dbReference type="NCBI Taxonomy" id="2038154"/>
    <lineage>
        <taxon>Eukaryota</taxon>
        <taxon>Metazoa</taxon>
        <taxon>Ecdysozoa</taxon>
        <taxon>Arthropoda</taxon>
        <taxon>Hexapoda</taxon>
        <taxon>Insecta</taxon>
        <taxon>Pterygota</taxon>
        <taxon>Neoptera</taxon>
        <taxon>Endopterygota</taxon>
        <taxon>Coleoptera</taxon>
        <taxon>Polyphaga</taxon>
        <taxon>Elateriformia</taxon>
        <taxon>Elateroidea</taxon>
        <taxon>Elateridae</taxon>
        <taxon>Agrypninae</taxon>
        <taxon>Pyrophorini</taxon>
        <taxon>Ignelater</taxon>
    </lineage>
</organism>
<evidence type="ECO:0000256" key="1">
    <source>
        <dbReference type="ARBA" id="ARBA00000900"/>
    </source>
</evidence>
<dbReference type="PROSITE" id="PS50089">
    <property type="entry name" value="ZF_RING_2"/>
    <property type="match status" value="1"/>
</dbReference>
<dbReference type="OrthoDB" id="4788989at2759"/>
<dbReference type="PANTHER" id="PTHR45877">
    <property type="entry name" value="E3 UBIQUITIN-PROTEIN LIGASE SIAH2"/>
    <property type="match status" value="1"/>
</dbReference>
<reference evidence="13" key="1">
    <citation type="submission" date="2019-08" db="EMBL/GenBank/DDBJ databases">
        <title>The genome of the North American firefly Photinus pyralis.</title>
        <authorList>
            <consortium name="Photinus pyralis genome working group"/>
            <person name="Fallon T.R."/>
            <person name="Sander Lower S.E."/>
            <person name="Weng J.-K."/>
        </authorList>
    </citation>
    <scope>NUCLEOTIDE SEQUENCE</scope>
    <source>
        <strain evidence="13">TRF0915ILg1</strain>
        <tissue evidence="13">Whole body</tissue>
    </source>
</reference>
<dbReference type="EMBL" id="VTPC01065681">
    <property type="protein sequence ID" value="KAF2889530.1"/>
    <property type="molecule type" value="Genomic_DNA"/>
</dbReference>
<evidence type="ECO:0000259" key="11">
    <source>
        <dbReference type="PROSITE" id="PS50089"/>
    </source>
</evidence>
<evidence type="ECO:0000256" key="8">
    <source>
        <dbReference type="ARBA" id="ARBA00022786"/>
    </source>
</evidence>
<keyword evidence="9" id="KW-0862">Zinc</keyword>
<evidence type="ECO:0000256" key="10">
    <source>
        <dbReference type="PROSITE-ProRule" id="PRU00455"/>
    </source>
</evidence>
<dbReference type="InterPro" id="IPR004162">
    <property type="entry name" value="SINA-like_animal"/>
</dbReference>
<evidence type="ECO:0000256" key="5">
    <source>
        <dbReference type="ARBA" id="ARBA00022679"/>
    </source>
</evidence>
<keyword evidence="14" id="KW-1185">Reference proteome</keyword>
<dbReference type="PROSITE" id="PS51081">
    <property type="entry name" value="ZF_SIAH"/>
    <property type="match status" value="2"/>
</dbReference>
<dbReference type="SUPFAM" id="SSF49599">
    <property type="entry name" value="TRAF domain-like"/>
    <property type="match status" value="2"/>
</dbReference>
<evidence type="ECO:0000256" key="3">
    <source>
        <dbReference type="ARBA" id="ARBA00009119"/>
    </source>
</evidence>
<dbReference type="GO" id="GO:0008270">
    <property type="term" value="F:zinc ion binding"/>
    <property type="evidence" value="ECO:0007669"/>
    <property type="project" value="UniProtKB-KW"/>
</dbReference>
<evidence type="ECO:0000256" key="4">
    <source>
        <dbReference type="ARBA" id="ARBA00012483"/>
    </source>
</evidence>
<accession>A0A8K0G2P0</accession>
<comment type="similarity">
    <text evidence="3">Belongs to the SINA (Seven in absentia) family.</text>
</comment>
<dbReference type="UniPathway" id="UPA00143"/>
<comment type="pathway">
    <text evidence="2">Protein modification; protein ubiquitination.</text>
</comment>
<dbReference type="Gene3D" id="3.30.40.10">
    <property type="entry name" value="Zinc/RING finger domain, C3HC4 (zinc finger)"/>
    <property type="match status" value="3"/>
</dbReference>
<evidence type="ECO:0000259" key="12">
    <source>
        <dbReference type="PROSITE" id="PS51081"/>
    </source>
</evidence>
<name>A0A8K0G2P0_IGNLU</name>
<dbReference type="PANTHER" id="PTHR45877:SF2">
    <property type="entry name" value="E3 UBIQUITIN-PROTEIN LIGASE SINA-RELATED"/>
    <property type="match status" value="1"/>
</dbReference>
<dbReference type="InterPro" id="IPR049548">
    <property type="entry name" value="Sina-like_RING"/>
</dbReference>
<dbReference type="EC" id="2.3.2.27" evidence="4"/>
<dbReference type="GO" id="GO:0043161">
    <property type="term" value="P:proteasome-mediated ubiquitin-dependent protein catabolic process"/>
    <property type="evidence" value="ECO:0007669"/>
    <property type="project" value="TreeGrafter"/>
</dbReference>
<feature type="domain" description="SIAH-type" evidence="12">
    <location>
        <begin position="35"/>
        <end position="96"/>
    </location>
</feature>
<dbReference type="Proteomes" id="UP000801492">
    <property type="component" value="Unassembled WGS sequence"/>
</dbReference>
<feature type="domain" description="RING-type" evidence="11">
    <location>
        <begin position="229"/>
        <end position="264"/>
    </location>
</feature>
<evidence type="ECO:0000256" key="6">
    <source>
        <dbReference type="ARBA" id="ARBA00022723"/>
    </source>
</evidence>
<keyword evidence="6" id="KW-0479">Metal-binding</keyword>
<sequence>MLLKHVGNICEDCVRSEKTETLMVRNLALETVLENLEMPCRNTNNGCQERLGYFDMLTHDLICTFKYYTCPTRLVTNCNWKGSFTDIALHAATDHQDLAVKGYNNYFPFNIAVFDTDETIRILYIDDECFVLHIRCDVFVKQLRCIMYYIENKEENASDILYTIIQTHSNNINDFSHKIFSYKKDYTYAFDEERAVTIDLLLHGSNLNAFTVALKNPEIDDKILKHLECVVCDYLIKPPIYQCSVGHNMCNTCVQKLQKCPLCQARYIGTRNFTLEALCEDIRFPCTYHTRGCRANLLLTELERHESACLSKPFECPLFRECVWMGSLCKHEAHLKLSHSDKLIFNSYNKTHIKVSTTENILEMYCMITYGTIFRVCHKQSMETKKAYWVVQVRGKTDEKETYRYEVGLLHNQNKHKHHIKSDICRRSFNNNKNMFAKSITFSSEDISLFSFNDGFTCYCKISRATVEN</sequence>
<dbReference type="GO" id="GO:0061630">
    <property type="term" value="F:ubiquitin protein ligase activity"/>
    <property type="evidence" value="ECO:0007669"/>
    <property type="project" value="UniProtKB-EC"/>
</dbReference>